<dbReference type="STRING" id="1044.EH31_09645"/>
<evidence type="ECO:0000256" key="1">
    <source>
        <dbReference type="SAM" id="SignalP"/>
    </source>
</evidence>
<dbReference type="GO" id="GO:0055085">
    <property type="term" value="P:transmembrane transport"/>
    <property type="evidence" value="ECO:0007669"/>
    <property type="project" value="InterPro"/>
</dbReference>
<dbReference type="Gene3D" id="3.30.1150.10">
    <property type="match status" value="1"/>
</dbReference>
<dbReference type="PROSITE" id="PS52015">
    <property type="entry name" value="TONB_CTD"/>
    <property type="match status" value="1"/>
</dbReference>
<dbReference type="Proteomes" id="UP000027647">
    <property type="component" value="Unassembled WGS sequence"/>
</dbReference>
<keyword evidence="4" id="KW-1185">Reference proteome</keyword>
<dbReference type="Pfam" id="PF03544">
    <property type="entry name" value="TonB_C"/>
    <property type="match status" value="1"/>
</dbReference>
<dbReference type="AlphaFoldDB" id="A0A074MEQ1"/>
<evidence type="ECO:0000313" key="4">
    <source>
        <dbReference type="Proteomes" id="UP000027647"/>
    </source>
</evidence>
<organism evidence="3 4">
    <name type="scientific">Erythrobacter longus</name>
    <dbReference type="NCBI Taxonomy" id="1044"/>
    <lineage>
        <taxon>Bacteria</taxon>
        <taxon>Pseudomonadati</taxon>
        <taxon>Pseudomonadota</taxon>
        <taxon>Alphaproteobacteria</taxon>
        <taxon>Sphingomonadales</taxon>
        <taxon>Erythrobacteraceae</taxon>
        <taxon>Erythrobacter/Porphyrobacter group</taxon>
        <taxon>Erythrobacter</taxon>
    </lineage>
</organism>
<evidence type="ECO:0000259" key="2">
    <source>
        <dbReference type="PROSITE" id="PS52015"/>
    </source>
</evidence>
<dbReference type="InterPro" id="IPR037682">
    <property type="entry name" value="TonB_C"/>
</dbReference>
<feature type="chain" id="PRO_5001697097" description="TonB C-terminal domain-containing protein" evidence="1">
    <location>
        <begin position="23"/>
        <end position="289"/>
    </location>
</feature>
<feature type="signal peptide" evidence="1">
    <location>
        <begin position="1"/>
        <end position="22"/>
    </location>
</feature>
<dbReference type="RefSeq" id="WP_051699095.1">
    <property type="nucleotide sequence ID" value="NZ_JMIW01000003.1"/>
</dbReference>
<gene>
    <name evidence="3" type="ORF">EH31_09645</name>
</gene>
<evidence type="ECO:0000313" key="3">
    <source>
        <dbReference type="EMBL" id="KEO90343.1"/>
    </source>
</evidence>
<reference evidence="3 4" key="1">
    <citation type="submission" date="2014-04" db="EMBL/GenBank/DDBJ databases">
        <title>A comprehensive comparison of genomes of Erythrobacter spp. strains.</title>
        <authorList>
            <person name="Zheng Q."/>
        </authorList>
    </citation>
    <scope>NUCLEOTIDE SEQUENCE [LARGE SCALE GENOMIC DNA]</scope>
    <source>
        <strain evidence="3 4">DSM 6997</strain>
    </source>
</reference>
<protein>
    <recommendedName>
        <fullName evidence="2">TonB C-terminal domain-containing protein</fullName>
    </recommendedName>
</protein>
<dbReference type="EMBL" id="JMIW01000003">
    <property type="protein sequence ID" value="KEO90343.1"/>
    <property type="molecule type" value="Genomic_DNA"/>
</dbReference>
<comment type="caution">
    <text evidence="3">The sequence shown here is derived from an EMBL/GenBank/DDBJ whole genome shotgun (WGS) entry which is preliminary data.</text>
</comment>
<keyword evidence="1" id="KW-0732">Signal</keyword>
<proteinExistence type="predicted"/>
<dbReference type="OrthoDB" id="7585155at2"/>
<dbReference type="eggNOG" id="COG0810">
    <property type="taxonomic scope" value="Bacteria"/>
</dbReference>
<name>A0A074MEQ1_ERYLO</name>
<sequence>MRFAALGVVGATAFLATGTGLAAKNDPVVVTPSSPWNVHYGETKCRLARTFGEGSDMHVLILDQHFPSASAGVTVAGLSFRRFEGREETNVRFSETIAPFTSEPFKGDIGQHKYALVFSSVHFGEISEQGAAGIPQLDNKLAADINFLSFSQGRRNVRFETGPLGPAFEALNTCTQDMVREWGFDVEKQMTVAKRPMLKNIDRVVKRIQRTYPSAALSRGESAIIRVRVTVDEMGEVENCVLNDLTVTKALESPACREMRFAEFDPAIDVNGKPIRSFYTTSITYQIGS</sequence>
<dbReference type="SUPFAM" id="SSF74653">
    <property type="entry name" value="TolA/TonB C-terminal domain"/>
    <property type="match status" value="1"/>
</dbReference>
<feature type="domain" description="TonB C-terminal" evidence="2">
    <location>
        <begin position="197"/>
        <end position="289"/>
    </location>
</feature>
<accession>A0A074MEQ1</accession>